<dbReference type="AlphaFoldDB" id="A0A2P5KAY4"/>
<dbReference type="SUPFAM" id="SSF53474">
    <property type="entry name" value="alpha/beta-Hydrolases"/>
    <property type="match status" value="2"/>
</dbReference>
<sequence length="630" mass="67905">MDTTMRPVSFDGHFGWLHGAQAGDPGDAGWGVVLCNPLGHEALWLHQTMRQLAERLASRRIPVLRFDYAGTGDSLDRDTLVEPTRWTGEAVSAVEHLRRMMGVQRIALVGARYGAMVAAQAAPQVGAQRVVLMAPVVSGRQFVRELKVLQQTWREKTGSHVQTDAPPAGAFDVLGHRFDLAAMEQVAKHDLRRVQAPPAASVLIMHVDPHDPSHALADVYRSQGARVDAGLFAEYPGAMQPSWLAEVPQATLDAVTQWLVNEEVTHQTAPAGASCRASPMLVCAGAPLQTDWMVEQPVKLDQGRLFGILCEPADRLGRAPLVVIPNTAATHHVGDGRFNVELARQLARTGFASLRLDASGLGDSAAAATQTDPGSLSFDALAADTSDAVDWACSRGHPGIALFGICSGAYLGLRAALDNAAIRGLILVNLLGFSFPDGFTMHDAGRAGAGSTRAHFRSMWRAQKWAQVLRGEVSLRPVIGTLCRYAVARTRGFAAAWTQDIRDTPGSSQRARRQMKELAARGVRVQLLFSPLDHGLDELEVHFGHGGQRLARIGGAHARVIPNMDHEVLNPAARERVAALCEAFLTELFADVLDKRQARPSLRAEPARASYAHAHVPAATPTLPSEEATL</sequence>
<organism evidence="2 3">
    <name type="scientific">Mycetohabitans endofungorum</name>
    <dbReference type="NCBI Taxonomy" id="417203"/>
    <lineage>
        <taxon>Bacteria</taxon>
        <taxon>Pseudomonadati</taxon>
        <taxon>Pseudomonadota</taxon>
        <taxon>Betaproteobacteria</taxon>
        <taxon>Burkholderiales</taxon>
        <taxon>Burkholderiaceae</taxon>
        <taxon>Mycetohabitans</taxon>
    </lineage>
</organism>
<dbReference type="OrthoDB" id="5379975at2"/>
<dbReference type="PANTHER" id="PTHR43265:SF1">
    <property type="entry name" value="ESTERASE ESTD"/>
    <property type="match status" value="1"/>
</dbReference>
<comment type="caution">
    <text evidence="2">The sequence shown here is derived from an EMBL/GenBank/DDBJ whole genome shotgun (WGS) entry which is preliminary data.</text>
</comment>
<gene>
    <name evidence="2" type="ORF">B0O95_10571</name>
</gene>
<dbReference type="Gene3D" id="3.40.50.1820">
    <property type="entry name" value="alpha/beta hydrolase"/>
    <property type="match status" value="2"/>
</dbReference>
<evidence type="ECO:0000313" key="2">
    <source>
        <dbReference type="EMBL" id="PPB83888.1"/>
    </source>
</evidence>
<dbReference type="GO" id="GO:0052689">
    <property type="term" value="F:carboxylic ester hydrolase activity"/>
    <property type="evidence" value="ECO:0007669"/>
    <property type="project" value="TreeGrafter"/>
</dbReference>
<name>A0A2P5KAY4_9BURK</name>
<dbReference type="InterPro" id="IPR053145">
    <property type="entry name" value="AB_hydrolase_Est10"/>
</dbReference>
<dbReference type="InterPro" id="IPR029058">
    <property type="entry name" value="AB_hydrolase_fold"/>
</dbReference>
<evidence type="ECO:0000313" key="3">
    <source>
        <dbReference type="Proteomes" id="UP000243096"/>
    </source>
</evidence>
<dbReference type="EMBL" id="PRDW01000005">
    <property type="protein sequence ID" value="PPB83888.1"/>
    <property type="molecule type" value="Genomic_DNA"/>
</dbReference>
<dbReference type="PANTHER" id="PTHR43265">
    <property type="entry name" value="ESTERASE ESTD"/>
    <property type="match status" value="1"/>
</dbReference>
<protein>
    <submittedName>
        <fullName evidence="2">Pimeloyl-ACP methyl ester carboxylesterase</fullName>
    </submittedName>
</protein>
<reference evidence="2 3" key="1">
    <citation type="submission" date="2018-01" db="EMBL/GenBank/DDBJ databases">
        <title>Genomic Encyclopedia of Type Strains, Phase III (KMG-III): the genomes of soil and plant-associated and newly described type strains.</title>
        <authorList>
            <person name="Whitman W."/>
        </authorList>
    </citation>
    <scope>NUCLEOTIDE SEQUENCE [LARGE SCALE GENOMIC DNA]</scope>
    <source>
        <strain evidence="2 3">HKI456</strain>
    </source>
</reference>
<accession>A0A2P5KAY4</accession>
<feature type="region of interest" description="Disordered" evidence="1">
    <location>
        <begin position="604"/>
        <end position="630"/>
    </location>
</feature>
<keyword evidence="3" id="KW-1185">Reference proteome</keyword>
<dbReference type="RefSeq" id="WP_104077167.1">
    <property type="nucleotide sequence ID" value="NZ_CP062178.1"/>
</dbReference>
<dbReference type="Proteomes" id="UP000243096">
    <property type="component" value="Unassembled WGS sequence"/>
</dbReference>
<proteinExistence type="predicted"/>
<evidence type="ECO:0000256" key="1">
    <source>
        <dbReference type="SAM" id="MobiDB-lite"/>
    </source>
</evidence>